<keyword evidence="2" id="KW-1185">Reference proteome</keyword>
<evidence type="ECO:0000313" key="2">
    <source>
        <dbReference type="Proteomes" id="UP000009079"/>
    </source>
</evidence>
<dbReference type="RefSeq" id="WP_015850223.1">
    <property type="nucleotide sequence ID" value="NC_012883.1"/>
</dbReference>
<dbReference type="AlphaFoldDB" id="C6A026"/>
<accession>C6A026</accession>
<sequence length="301" mass="34157">MLKKVAPAFFFILLASTLVSAQEGGDVVASGIADLNVTLVNAGPFYKFVLINPDYEYTIIRKGSEIVNVNDLGFWIGPYETLGVNVKINETLSVGSMSGMEGPNLFYSPVYPQLILYPQKYYMVDTFFISDGYVKVIKYAGTVKVTVSNPSEEEAKYLAIGVPILFDSAEMYGFNPEYTMKYSEYVGTILGQYAQYVKDFMPTYLERESGNTKDLSELSSRVVVYSLTDTLLAKSKQRSEFPETPKKSEIKFDYPVWIVFLGGKDFVFEYEVKWENLMQVSKFGGEEEKAFRFIMDRRNPK</sequence>
<dbReference type="Proteomes" id="UP000009079">
    <property type="component" value="Chromosome"/>
</dbReference>
<gene>
    <name evidence="1" type="ordered locus">TSIB_1958</name>
</gene>
<name>C6A026_THESM</name>
<dbReference type="STRING" id="604354.TSIB_1958"/>
<dbReference type="eggNOG" id="arCOG05841">
    <property type="taxonomic scope" value="Archaea"/>
</dbReference>
<dbReference type="KEGG" id="tsi:TSIB_1958"/>
<dbReference type="OrthoDB" id="86197at2157"/>
<reference evidence="1 2" key="1">
    <citation type="journal article" date="2009" name="Appl. Environ. Microbiol.">
        <title>Metabolic versatility and indigenous origin of the archaeon Thermococcus sibiricus, isolated from a siberian oil reservoir, as revealed by genome analysis.</title>
        <authorList>
            <person name="Mardanov A.V."/>
            <person name="Ravin N.V."/>
            <person name="Svetlitchnyi V.A."/>
            <person name="Beletsky A.V."/>
            <person name="Miroshnichenko M.L."/>
            <person name="Bonch-Osmolovskaya E.A."/>
            <person name="Skryabin K.G."/>
        </authorList>
    </citation>
    <scope>NUCLEOTIDE SEQUENCE [LARGE SCALE GENOMIC DNA]</scope>
    <source>
        <strain evidence="2">DSM 12597 / MM 739</strain>
    </source>
</reference>
<dbReference type="HOGENOM" id="CLU_808031_0_0_2"/>
<dbReference type="EMBL" id="CP001463">
    <property type="protein sequence ID" value="ACS91007.1"/>
    <property type="molecule type" value="Genomic_DNA"/>
</dbReference>
<protein>
    <submittedName>
        <fullName evidence="1">Uncharacterized protein</fullName>
    </submittedName>
</protein>
<organism evidence="1 2">
    <name type="scientific">Thermococcus sibiricus (strain DSM 12597 / MM 739)</name>
    <dbReference type="NCBI Taxonomy" id="604354"/>
    <lineage>
        <taxon>Archaea</taxon>
        <taxon>Methanobacteriati</taxon>
        <taxon>Methanobacteriota</taxon>
        <taxon>Thermococci</taxon>
        <taxon>Thermococcales</taxon>
        <taxon>Thermococcaceae</taxon>
        <taxon>Thermococcus</taxon>
    </lineage>
</organism>
<evidence type="ECO:0000313" key="1">
    <source>
        <dbReference type="EMBL" id="ACS91007.1"/>
    </source>
</evidence>
<proteinExistence type="predicted"/>
<dbReference type="GeneID" id="8096971"/>